<evidence type="ECO:0000313" key="3">
    <source>
        <dbReference type="EnsemblFungi" id="CEF76867"/>
    </source>
</evidence>
<dbReference type="HOGENOM" id="CLU_062645_0_0_1"/>
<dbReference type="GeneID" id="23555505"/>
<dbReference type="PANTHER" id="PTHR34292:SF2">
    <property type="entry name" value="OUTER SPORE WALL PROTEIN LDS1"/>
    <property type="match status" value="1"/>
</dbReference>
<evidence type="ECO:0000256" key="2">
    <source>
        <dbReference type="SAM" id="Phobius"/>
    </source>
</evidence>
<dbReference type="GO" id="GO:0005619">
    <property type="term" value="C:ascospore wall"/>
    <property type="evidence" value="ECO:0007669"/>
    <property type="project" value="TreeGrafter"/>
</dbReference>
<reference evidence="3" key="1">
    <citation type="journal article" date="2007" name="Science">
        <title>The Fusarium graminearum genome reveals a link between localized polymorphism and pathogen specialization.</title>
        <authorList>
            <person name="Cuomo C.A."/>
            <person name="Gueldener U."/>
            <person name="Xu J.-R."/>
            <person name="Trail F."/>
            <person name="Turgeon B.G."/>
            <person name="Di Pietro A."/>
            <person name="Walton J.D."/>
            <person name="Ma L.-J."/>
            <person name="Baker S.E."/>
            <person name="Rep M."/>
            <person name="Adam G."/>
            <person name="Antoniw J."/>
            <person name="Baldwin T."/>
            <person name="Calvo S.E."/>
            <person name="Chang Y.-L."/>
            <person name="DeCaprio D."/>
            <person name="Gale L.R."/>
            <person name="Gnerre S."/>
            <person name="Goswami R.S."/>
            <person name="Hammond-Kosack K."/>
            <person name="Harris L.J."/>
            <person name="Hilburn K."/>
            <person name="Kennell J.C."/>
            <person name="Kroken S."/>
            <person name="Magnuson J.K."/>
            <person name="Mannhaupt G."/>
            <person name="Mauceli E.W."/>
            <person name="Mewes H.-W."/>
            <person name="Mitterbauer R."/>
            <person name="Muehlbauer G."/>
            <person name="Muensterkoetter M."/>
            <person name="Nelson D."/>
            <person name="O'Donnell K."/>
            <person name="Ouellet T."/>
            <person name="Qi W."/>
            <person name="Quesneville H."/>
            <person name="Roncero M.I.G."/>
            <person name="Seong K.-Y."/>
            <person name="Tetko I.V."/>
            <person name="Urban M."/>
            <person name="Waalwijk C."/>
            <person name="Ward T.J."/>
            <person name="Yao J."/>
            <person name="Birren B.W."/>
            <person name="Kistler H.C."/>
        </authorList>
    </citation>
    <scope>NUCLEOTIDE SEQUENCE [LARGE SCALE GENOMIC DNA]</scope>
    <source>
        <strain evidence="3">PH-1 / ATCC MYA-4620 / FGSC 9075 / NRRL 31084</strain>
    </source>
</reference>
<keyword evidence="2" id="KW-0812">Transmembrane</keyword>
<feature type="compositionally biased region" description="Polar residues" evidence="1">
    <location>
        <begin position="1"/>
        <end position="20"/>
    </location>
</feature>
<proteinExistence type="predicted"/>
<dbReference type="AlphaFoldDB" id="I1RW49"/>
<dbReference type="KEGG" id="fgr:FGSG_08504"/>
<evidence type="ECO:0000256" key="1">
    <source>
        <dbReference type="SAM" id="MobiDB-lite"/>
    </source>
</evidence>
<dbReference type="RefSeq" id="XP_011320256.1">
    <property type="nucleotide sequence ID" value="XM_011321954.1"/>
</dbReference>
<keyword evidence="2" id="KW-1133">Transmembrane helix</keyword>
<sequence>MSDTAEASGADHQQQPSQRNRVVDTVNEKAQEVFKEDYAQAREHVTNAAKSRSYLYPIKGVFYFLSHRSLWKPFISKLGPLVLLSTGVIGGMFFFTYLPQLAILFFVNGPIAPFSTVLLVLNESTTIINLVSRNYLLQDSLLDVFDGTLLARGDTKIVSEGREVKSGGDPMQKLGKIIKSPFEKFSPKAIIRYIMYLPLNAIPVVGTVAPEEREFMVDTSSSSDGRSPRGRIGLPRTSVLTLRTFGLVATLLEMIPVASMFFTFSNTVGAALWAADIEDKNTSMTDGTAPSLRETAEKAE</sequence>
<dbReference type="EMBL" id="HG970333">
    <property type="status" value="NOT_ANNOTATED_CDS"/>
    <property type="molecule type" value="Genomic_DNA"/>
</dbReference>
<dbReference type="EnsemblFungi" id="CEF76867">
    <property type="protein sequence ID" value="CEF76867"/>
    <property type="gene ID" value="FGRRES_08504"/>
</dbReference>
<name>I1RW49_GIBZE</name>
<evidence type="ECO:0008006" key="4">
    <source>
        <dbReference type="Google" id="ProtNLM"/>
    </source>
</evidence>
<dbReference type="GO" id="GO:0005628">
    <property type="term" value="C:prospore membrane"/>
    <property type="evidence" value="ECO:0007669"/>
    <property type="project" value="TreeGrafter"/>
</dbReference>
<protein>
    <recommendedName>
        <fullName evidence="4">Outer spore wall protein RRT8</fullName>
    </recommendedName>
</protein>
<dbReference type="InterPro" id="IPR052786">
    <property type="entry name" value="Spore_wall_assembly"/>
</dbReference>
<keyword evidence="2" id="KW-0472">Membrane</keyword>
<reference evidence="3" key="3">
    <citation type="submission" date="2017-01" db="UniProtKB">
        <authorList>
            <consortium name="EnsemblFungi"/>
        </authorList>
    </citation>
    <scope>IDENTIFICATION</scope>
    <source>
        <strain evidence="3">PH-1 / ATCC MYA-4620 / FGSC 9075 / NRRL 31084</strain>
    </source>
</reference>
<dbReference type="OrthoDB" id="10012223at2759"/>
<feature type="transmembrane region" description="Helical" evidence="2">
    <location>
        <begin position="101"/>
        <end position="121"/>
    </location>
</feature>
<accession>I1RW49</accession>
<dbReference type="GO" id="GO:0005811">
    <property type="term" value="C:lipid droplet"/>
    <property type="evidence" value="ECO:0007669"/>
    <property type="project" value="TreeGrafter"/>
</dbReference>
<dbReference type="PANTHER" id="PTHR34292">
    <property type="entry name" value="OUTER SPORE WALL PROTEIN LDS1"/>
    <property type="match status" value="1"/>
</dbReference>
<reference evidence="3" key="2">
    <citation type="journal article" date="2010" name="Nature">
        <title>Comparative genomics reveals mobile pathogenicity chromosomes in Fusarium.</title>
        <authorList>
            <person name="Ma L.J."/>
            <person name="van der Does H.C."/>
            <person name="Borkovich K.A."/>
            <person name="Coleman J.J."/>
            <person name="Daboussi M.J."/>
            <person name="Di Pietro A."/>
            <person name="Dufresne M."/>
            <person name="Freitag M."/>
            <person name="Grabherr M."/>
            <person name="Henrissat B."/>
            <person name="Houterman P.M."/>
            <person name="Kang S."/>
            <person name="Shim W.B."/>
            <person name="Woloshuk C."/>
            <person name="Xie X."/>
            <person name="Xu J.R."/>
            <person name="Antoniw J."/>
            <person name="Baker S.E."/>
            <person name="Bluhm B.H."/>
            <person name="Breakspear A."/>
            <person name="Brown D.W."/>
            <person name="Butchko R.A."/>
            <person name="Chapman S."/>
            <person name="Coulson R."/>
            <person name="Coutinho P.M."/>
            <person name="Danchin E.G."/>
            <person name="Diener A."/>
            <person name="Gale L.R."/>
            <person name="Gardiner D.M."/>
            <person name="Goff S."/>
            <person name="Hammond-Kosack K.E."/>
            <person name="Hilburn K."/>
            <person name="Hua-Van A."/>
            <person name="Jonkers W."/>
            <person name="Kazan K."/>
            <person name="Kodira C.D."/>
            <person name="Koehrsen M."/>
            <person name="Kumar L."/>
            <person name="Lee Y.H."/>
            <person name="Li L."/>
            <person name="Manners J.M."/>
            <person name="Miranda-Saavedra D."/>
            <person name="Mukherjee M."/>
            <person name="Park G."/>
            <person name="Park J."/>
            <person name="Park S.Y."/>
            <person name="Proctor R.H."/>
            <person name="Regev A."/>
            <person name="Ruiz-Roldan M.C."/>
            <person name="Sain D."/>
            <person name="Sakthikumar S."/>
            <person name="Sykes S."/>
            <person name="Schwartz D.C."/>
            <person name="Turgeon B.G."/>
            <person name="Wapinski I."/>
            <person name="Yoder O."/>
            <person name="Young S."/>
            <person name="Zeng Q."/>
            <person name="Zhou S."/>
            <person name="Galagan J."/>
            <person name="Cuomo C.A."/>
            <person name="Kistler H.C."/>
            <person name="Rep M."/>
        </authorList>
    </citation>
    <scope>GENOME REANNOTATION</scope>
    <source>
        <strain evidence="3">PH-1 / ATCC MYA-4620 / FGSC 9075 / NRRL 31084</strain>
    </source>
</reference>
<feature type="transmembrane region" description="Helical" evidence="2">
    <location>
        <begin position="74"/>
        <end position="95"/>
    </location>
</feature>
<feature type="region of interest" description="Disordered" evidence="1">
    <location>
        <begin position="1"/>
        <end position="22"/>
    </location>
</feature>
<organism evidence="3">
    <name type="scientific">Gibberella zeae (strain ATCC MYA-4620 / CBS 123657 / FGSC 9075 / NRRL 31084 / PH-1)</name>
    <name type="common">Wheat head blight fungus</name>
    <name type="synonym">Fusarium graminearum</name>
    <dbReference type="NCBI Taxonomy" id="229533"/>
    <lineage>
        <taxon>Eukaryota</taxon>
        <taxon>Fungi</taxon>
        <taxon>Dikarya</taxon>
        <taxon>Ascomycota</taxon>
        <taxon>Pezizomycotina</taxon>
        <taxon>Sordariomycetes</taxon>
        <taxon>Hypocreomycetidae</taxon>
        <taxon>Hypocreales</taxon>
        <taxon>Nectriaceae</taxon>
        <taxon>Fusarium</taxon>
    </lineage>
</organism>